<keyword evidence="5" id="KW-0547">Nucleotide-binding</keyword>
<dbReference type="KEGG" id="mehf:MmiHf6_03860"/>
<keyword evidence="8 11" id="KW-0472">Membrane</keyword>
<feature type="domain" description="ABC transporter" evidence="12">
    <location>
        <begin position="397"/>
        <end position="631"/>
    </location>
</feature>
<dbReference type="InterPro" id="IPR003439">
    <property type="entry name" value="ABC_transporter-like_ATP-bd"/>
</dbReference>
<dbReference type="CDD" id="cd03254">
    <property type="entry name" value="ABCC_Glucan_exporter_like"/>
    <property type="match status" value="1"/>
</dbReference>
<dbReference type="EMBL" id="CP131059">
    <property type="protein sequence ID" value="WNY23087.1"/>
    <property type="molecule type" value="Genomic_DNA"/>
</dbReference>
<keyword evidence="2" id="KW-0813">Transport</keyword>
<dbReference type="InterPro" id="IPR027417">
    <property type="entry name" value="P-loop_NTPase"/>
</dbReference>
<dbReference type="GeneID" id="85194862"/>
<dbReference type="SUPFAM" id="SSF90123">
    <property type="entry name" value="ABC transporter transmembrane region"/>
    <property type="match status" value="1"/>
</dbReference>
<dbReference type="FunFam" id="1.20.1560.10:FF:000011">
    <property type="entry name" value="Multidrug ABC transporter ATP-binding protein"/>
    <property type="match status" value="1"/>
</dbReference>
<dbReference type="InterPro" id="IPR011527">
    <property type="entry name" value="ABC1_TM_dom"/>
</dbReference>
<evidence type="ECO:0000256" key="7">
    <source>
        <dbReference type="ARBA" id="ARBA00022989"/>
    </source>
</evidence>
<evidence type="ECO:0000256" key="11">
    <source>
        <dbReference type="SAM" id="Phobius"/>
    </source>
</evidence>
<keyword evidence="3" id="KW-1003">Cell membrane</keyword>
<feature type="domain" description="ABC transmembrane type-1" evidence="13">
    <location>
        <begin position="73"/>
        <end position="363"/>
    </location>
</feature>
<evidence type="ECO:0000256" key="8">
    <source>
        <dbReference type="ARBA" id="ARBA00023136"/>
    </source>
</evidence>
<feature type="transmembrane region" description="Helical" evidence="11">
    <location>
        <begin position="220"/>
        <end position="239"/>
    </location>
</feature>
<evidence type="ECO:0000256" key="9">
    <source>
        <dbReference type="SAM" id="Coils"/>
    </source>
</evidence>
<keyword evidence="15" id="KW-1185">Reference proteome</keyword>
<dbReference type="Pfam" id="PF00664">
    <property type="entry name" value="ABC_membrane"/>
    <property type="match status" value="1"/>
</dbReference>
<feature type="coiled-coil region" evidence="9">
    <location>
        <begin position="635"/>
        <end position="665"/>
    </location>
</feature>
<dbReference type="PANTHER" id="PTHR43394">
    <property type="entry name" value="ATP-DEPENDENT PERMEASE MDL1, MITOCHONDRIAL"/>
    <property type="match status" value="1"/>
</dbReference>
<evidence type="ECO:0000256" key="2">
    <source>
        <dbReference type="ARBA" id="ARBA00022448"/>
    </source>
</evidence>
<feature type="compositionally biased region" description="Low complexity" evidence="10">
    <location>
        <begin position="1"/>
        <end position="21"/>
    </location>
</feature>
<keyword evidence="4 11" id="KW-0812">Transmembrane</keyword>
<feature type="transmembrane region" description="Helical" evidence="11">
    <location>
        <begin position="114"/>
        <end position="136"/>
    </location>
</feature>
<protein>
    <submittedName>
        <fullName evidence="14">ABC transporter ATP-binding protein</fullName>
    </submittedName>
</protein>
<dbReference type="CDD" id="cd18547">
    <property type="entry name" value="ABC_6TM_Tm288_like"/>
    <property type="match status" value="1"/>
</dbReference>
<feature type="transmembrane region" description="Helical" evidence="11">
    <location>
        <begin position="314"/>
        <end position="335"/>
    </location>
</feature>
<evidence type="ECO:0000256" key="6">
    <source>
        <dbReference type="ARBA" id="ARBA00022840"/>
    </source>
</evidence>
<dbReference type="Gene3D" id="3.40.50.300">
    <property type="entry name" value="P-loop containing nucleotide triphosphate hydrolases"/>
    <property type="match status" value="1"/>
</dbReference>
<sequence length="665" mass="73328">MSHSSSSPSSSSSSSSSISKSDQNRSFTGRQRKNSGGHGPGPGFLGTFEKPKSFKITLKRLLNYLKPHRLGIAVVFVLAILSTAFTVLAPLVIGEIVNVLFEGIVVSERLTIDYSAVTTLLLLLLGLYVGSSVFAYGQQYIMAGVTQKVVSDLRVEVGSKLSRLRLKYYDTHTHGEIMSRILSDVDTISNTLQQGIVQLLTSAVTLIGIILIMLYLNPLLTFICFMILPVSAVLTKIIVDKSQPYFKKQQVITADLNGHVEEMYTGHKIIKAFGHEEKASETFDGINENLYDTGWKAQFISGIAMPVLFTVQNIGYVIVCIVGCLFVLAGSMNIGNVQSFILYSKQFTQPITQISTVITTIQSTLAAAEHVFEVLDEEEELSDAPDAVSVVSPKGAVVFDHVTFGYESGNPVIHDLSLNIYPGESVAIVGPTGAGKTTILNLLMRFYEIDGGQILIDDIDITKMKRHDLRSLFGMVLQTPWLFYGTVRENIAYGREDATEEEIISAAKAAYADSFIRKLPQGYDTIINEEASNISEGQKQMLTIARAFLSNPVILLLDEATSNVDTLTEVHIRDAMATLMKGRTSFVIAHRLSTVRNADLILVINKGEIIEQGNHDELMAKDGFYAMLYNSQFSSDNLDETFEQVEKKMSEKNQMNENNKNNKNN</sequence>
<keyword evidence="9" id="KW-0175">Coiled coil</keyword>
<dbReference type="SUPFAM" id="SSF52540">
    <property type="entry name" value="P-loop containing nucleoside triphosphate hydrolases"/>
    <property type="match status" value="1"/>
</dbReference>
<dbReference type="InterPro" id="IPR036640">
    <property type="entry name" value="ABC1_TM_sf"/>
</dbReference>
<keyword evidence="6 14" id="KW-0067">ATP-binding</keyword>
<dbReference type="FunFam" id="3.40.50.300:FF:000287">
    <property type="entry name" value="Multidrug ABC transporter ATP-binding protein"/>
    <property type="match status" value="1"/>
</dbReference>
<dbReference type="Pfam" id="PF00005">
    <property type="entry name" value="ABC_tran"/>
    <property type="match status" value="1"/>
</dbReference>
<dbReference type="GO" id="GO:0005524">
    <property type="term" value="F:ATP binding"/>
    <property type="evidence" value="ECO:0007669"/>
    <property type="project" value="UniProtKB-KW"/>
</dbReference>
<feature type="transmembrane region" description="Helical" evidence="11">
    <location>
        <begin position="70"/>
        <end position="94"/>
    </location>
</feature>
<dbReference type="Proteomes" id="UP001302978">
    <property type="component" value="Chromosome"/>
</dbReference>
<evidence type="ECO:0000256" key="1">
    <source>
        <dbReference type="ARBA" id="ARBA00004651"/>
    </source>
</evidence>
<dbReference type="Gene3D" id="1.20.1560.10">
    <property type="entry name" value="ABC transporter type 1, transmembrane domain"/>
    <property type="match status" value="1"/>
</dbReference>
<evidence type="ECO:0000259" key="13">
    <source>
        <dbReference type="PROSITE" id="PS50929"/>
    </source>
</evidence>
<dbReference type="GO" id="GO:0016887">
    <property type="term" value="F:ATP hydrolysis activity"/>
    <property type="evidence" value="ECO:0007669"/>
    <property type="project" value="InterPro"/>
</dbReference>
<dbReference type="InterPro" id="IPR039421">
    <property type="entry name" value="Type_1_exporter"/>
</dbReference>
<feature type="region of interest" description="Disordered" evidence="10">
    <location>
        <begin position="1"/>
        <end position="46"/>
    </location>
</feature>
<reference evidence="14 15" key="1">
    <citation type="submission" date="2023-07" db="EMBL/GenBank/DDBJ databases">
        <title>Closed genoem sequence of Methanomicrococcus sp. Hf6.</title>
        <authorList>
            <person name="Poehlein A."/>
            <person name="Protasov E."/>
            <person name="Platt K."/>
            <person name="Reeh H."/>
            <person name="Daniel R."/>
            <person name="Brune A."/>
        </authorList>
    </citation>
    <scope>NUCLEOTIDE SEQUENCE [LARGE SCALE GENOMIC DNA]</scope>
    <source>
        <strain evidence="14 15">Hf6</strain>
    </source>
</reference>
<evidence type="ECO:0000256" key="5">
    <source>
        <dbReference type="ARBA" id="ARBA00022741"/>
    </source>
</evidence>
<proteinExistence type="predicted"/>
<evidence type="ECO:0000313" key="15">
    <source>
        <dbReference type="Proteomes" id="UP001302978"/>
    </source>
</evidence>
<dbReference type="RefSeq" id="WP_316558086.1">
    <property type="nucleotide sequence ID" value="NZ_CP131059.1"/>
</dbReference>
<dbReference type="InterPro" id="IPR003593">
    <property type="entry name" value="AAA+_ATPase"/>
</dbReference>
<name>A0AA96V9S3_9EURY</name>
<dbReference type="SMART" id="SM00382">
    <property type="entry name" value="AAA"/>
    <property type="match status" value="1"/>
</dbReference>
<dbReference type="AlphaFoldDB" id="A0AA96V9S3"/>
<evidence type="ECO:0000313" key="14">
    <source>
        <dbReference type="EMBL" id="WNY23087.1"/>
    </source>
</evidence>
<comment type="subcellular location">
    <subcellularLocation>
        <location evidence="1">Cell membrane</location>
        <topology evidence="1">Multi-pass membrane protein</topology>
    </subcellularLocation>
</comment>
<dbReference type="GO" id="GO:0015421">
    <property type="term" value="F:ABC-type oligopeptide transporter activity"/>
    <property type="evidence" value="ECO:0007669"/>
    <property type="project" value="TreeGrafter"/>
</dbReference>
<accession>A0AA96V9S3</accession>
<dbReference type="GO" id="GO:0005886">
    <property type="term" value="C:plasma membrane"/>
    <property type="evidence" value="ECO:0007669"/>
    <property type="project" value="UniProtKB-SubCell"/>
</dbReference>
<dbReference type="PROSITE" id="PS50893">
    <property type="entry name" value="ABC_TRANSPORTER_2"/>
    <property type="match status" value="1"/>
</dbReference>
<keyword evidence="7 11" id="KW-1133">Transmembrane helix</keyword>
<evidence type="ECO:0000259" key="12">
    <source>
        <dbReference type="PROSITE" id="PS50893"/>
    </source>
</evidence>
<dbReference type="PROSITE" id="PS50929">
    <property type="entry name" value="ABC_TM1F"/>
    <property type="match status" value="1"/>
</dbReference>
<evidence type="ECO:0000256" key="3">
    <source>
        <dbReference type="ARBA" id="ARBA00022475"/>
    </source>
</evidence>
<gene>
    <name evidence="14" type="ORF">MmiHf6_03860</name>
</gene>
<feature type="transmembrane region" description="Helical" evidence="11">
    <location>
        <begin position="196"/>
        <end position="214"/>
    </location>
</feature>
<organism evidence="14 15">
    <name type="scientific">Methanimicrococcus hongohii</name>
    <dbReference type="NCBI Taxonomy" id="3028295"/>
    <lineage>
        <taxon>Archaea</taxon>
        <taxon>Methanobacteriati</taxon>
        <taxon>Methanobacteriota</taxon>
        <taxon>Stenosarchaea group</taxon>
        <taxon>Methanomicrobia</taxon>
        <taxon>Methanosarcinales</taxon>
        <taxon>Methanosarcinaceae</taxon>
        <taxon>Methanimicrococcus</taxon>
    </lineage>
</organism>
<dbReference type="PANTHER" id="PTHR43394:SF1">
    <property type="entry name" value="ATP-BINDING CASSETTE SUB-FAMILY B MEMBER 10, MITOCHONDRIAL"/>
    <property type="match status" value="1"/>
</dbReference>
<evidence type="ECO:0000256" key="10">
    <source>
        <dbReference type="SAM" id="MobiDB-lite"/>
    </source>
</evidence>
<evidence type="ECO:0000256" key="4">
    <source>
        <dbReference type="ARBA" id="ARBA00022692"/>
    </source>
</evidence>